<dbReference type="Pfam" id="PF11699">
    <property type="entry name" value="CENP-C_C"/>
    <property type="match status" value="1"/>
</dbReference>
<accession>A0A3R7IHJ7</accession>
<evidence type="ECO:0000259" key="8">
    <source>
        <dbReference type="Pfam" id="PF11699"/>
    </source>
</evidence>
<dbReference type="OrthoDB" id="1939643at2759"/>
<dbReference type="AlphaFoldDB" id="A0A3R7IHJ7"/>
<feature type="region of interest" description="Disordered" evidence="7">
    <location>
        <begin position="590"/>
        <end position="624"/>
    </location>
</feature>
<feature type="compositionally biased region" description="Basic and acidic residues" evidence="7">
    <location>
        <begin position="29"/>
        <end position="39"/>
    </location>
</feature>
<feature type="compositionally biased region" description="Polar residues" evidence="7">
    <location>
        <begin position="319"/>
        <end position="332"/>
    </location>
</feature>
<evidence type="ECO:0000256" key="1">
    <source>
        <dbReference type="ARBA" id="ARBA00004123"/>
    </source>
</evidence>
<evidence type="ECO:0000256" key="7">
    <source>
        <dbReference type="SAM" id="MobiDB-lite"/>
    </source>
</evidence>
<feature type="compositionally biased region" description="Basic residues" evidence="7">
    <location>
        <begin position="287"/>
        <end position="300"/>
    </location>
</feature>
<dbReference type="GO" id="GO:0019237">
    <property type="term" value="F:centromeric DNA binding"/>
    <property type="evidence" value="ECO:0007669"/>
    <property type="project" value="InterPro"/>
</dbReference>
<comment type="function">
    <text evidence="5">Component of the kinetochore, a multiprotein complex that assembles on centromeric DNA and attaches chromosomes to spindle microtubules, mediating chromosome segregation and sister chromatid segregation during meiosis and mitosis. Component of the inner kinetochore constitutive centromere-associated network (CCAN), which serves as a structural platform for outer kinetochore assembly.</text>
</comment>
<dbReference type="GO" id="GO:0000776">
    <property type="term" value="C:kinetochore"/>
    <property type="evidence" value="ECO:0007669"/>
    <property type="project" value="InterPro"/>
</dbReference>
<protein>
    <recommendedName>
        <fullName evidence="6">CENP-C homolog</fullName>
    </recommendedName>
</protein>
<name>A0A3R7IHJ7_9EURO</name>
<comment type="caution">
    <text evidence="10">The sequence shown here is derived from an EMBL/GenBank/DDBJ whole genome shotgun (WGS) entry which is preliminary data.</text>
</comment>
<feature type="compositionally biased region" description="Basic residues" evidence="7">
    <location>
        <begin position="421"/>
        <end position="435"/>
    </location>
</feature>
<gene>
    <name evidence="10" type="ORF">CFD26_101461</name>
</gene>
<feature type="domain" description="Mif2 N-terminal" evidence="9">
    <location>
        <begin position="14"/>
        <end position="136"/>
    </location>
</feature>
<evidence type="ECO:0000256" key="3">
    <source>
        <dbReference type="ARBA" id="ARBA00023125"/>
    </source>
</evidence>
<dbReference type="GO" id="GO:0051455">
    <property type="term" value="P:spindle attachment to meiosis I kinetochore"/>
    <property type="evidence" value="ECO:0007669"/>
    <property type="project" value="TreeGrafter"/>
</dbReference>
<dbReference type="EMBL" id="NIDN02000141">
    <property type="protein sequence ID" value="RLL95694.1"/>
    <property type="molecule type" value="Genomic_DNA"/>
</dbReference>
<feature type="region of interest" description="Disordered" evidence="7">
    <location>
        <begin position="1"/>
        <end position="336"/>
    </location>
</feature>
<dbReference type="InterPro" id="IPR011051">
    <property type="entry name" value="RmlC_Cupin_sf"/>
</dbReference>
<feature type="domain" description="Mif2/CENP-C cupin" evidence="8">
    <location>
        <begin position="499"/>
        <end position="583"/>
    </location>
</feature>
<feature type="compositionally biased region" description="Polar residues" evidence="7">
    <location>
        <begin position="611"/>
        <end position="624"/>
    </location>
</feature>
<evidence type="ECO:0000313" key="10">
    <source>
        <dbReference type="EMBL" id="RLL95694.1"/>
    </source>
</evidence>
<feature type="compositionally biased region" description="Polar residues" evidence="7">
    <location>
        <begin position="265"/>
        <end position="286"/>
    </location>
</feature>
<keyword evidence="4" id="KW-0539">Nucleus</keyword>
<dbReference type="FunFam" id="2.60.120.10:FF:000033">
    <property type="entry name" value="Centromere protein C 1"/>
    <property type="match status" value="1"/>
</dbReference>
<feature type="compositionally biased region" description="Polar residues" evidence="7">
    <location>
        <begin position="151"/>
        <end position="173"/>
    </location>
</feature>
<dbReference type="GO" id="GO:0051382">
    <property type="term" value="P:kinetochore assembly"/>
    <property type="evidence" value="ECO:0007669"/>
    <property type="project" value="InterPro"/>
</dbReference>
<dbReference type="GO" id="GO:0005634">
    <property type="term" value="C:nucleus"/>
    <property type="evidence" value="ECO:0007669"/>
    <property type="project" value="UniProtKB-SubCell"/>
</dbReference>
<comment type="similarity">
    <text evidence="2">Belongs to the CENP-C/MIF2 family.</text>
</comment>
<feature type="region of interest" description="Disordered" evidence="7">
    <location>
        <begin position="416"/>
        <end position="450"/>
    </location>
</feature>
<dbReference type="InterPro" id="IPR025974">
    <property type="entry name" value="Mif2/CENP-C_cupin"/>
</dbReference>
<dbReference type="PANTHER" id="PTHR16684">
    <property type="entry name" value="CENTROMERE PROTEIN C"/>
    <property type="match status" value="1"/>
</dbReference>
<feature type="compositionally biased region" description="Acidic residues" evidence="7">
    <location>
        <begin position="439"/>
        <end position="450"/>
    </location>
</feature>
<comment type="subcellular location">
    <subcellularLocation>
        <location evidence="1">Nucleus</location>
    </subcellularLocation>
</comment>
<evidence type="ECO:0000256" key="5">
    <source>
        <dbReference type="ARBA" id="ARBA00057947"/>
    </source>
</evidence>
<dbReference type="Proteomes" id="UP000215289">
    <property type="component" value="Unassembled WGS sequence"/>
</dbReference>
<dbReference type="CDD" id="cd06993">
    <property type="entry name" value="cupin_CENP-C_C"/>
    <property type="match status" value="1"/>
</dbReference>
<evidence type="ECO:0000256" key="6">
    <source>
        <dbReference type="ARBA" id="ARBA00075033"/>
    </source>
</evidence>
<reference evidence="10 11" key="1">
    <citation type="submission" date="2018-08" db="EMBL/GenBank/DDBJ databases">
        <title>Draft genome sequences of two Aspergillus turcosus clinical strains isolated from bronchoalveolar lavage fluid: one azole-susceptible and the other azole-resistant.</title>
        <authorList>
            <person name="Parent-Michaud M."/>
            <person name="Dufresne P.J."/>
            <person name="Fournier E."/>
            <person name="Martineau C."/>
            <person name="Moreira S."/>
            <person name="Perkins V."/>
            <person name="De Repentigny L."/>
            <person name="Dufresne S.F."/>
        </authorList>
    </citation>
    <scope>NUCLEOTIDE SEQUENCE [LARGE SCALE GENOMIC DNA]</scope>
    <source>
        <strain evidence="10">HMR AF 1038</strain>
    </source>
</reference>
<keyword evidence="3" id="KW-0238">DNA-binding</keyword>
<evidence type="ECO:0000256" key="4">
    <source>
        <dbReference type="ARBA" id="ARBA00023242"/>
    </source>
</evidence>
<evidence type="ECO:0000313" key="11">
    <source>
        <dbReference type="Proteomes" id="UP000215289"/>
    </source>
</evidence>
<dbReference type="Pfam" id="PF15624">
    <property type="entry name" value="Mif2_N"/>
    <property type="match status" value="1"/>
</dbReference>
<feature type="compositionally biased region" description="Polar residues" evidence="7">
    <location>
        <begin position="117"/>
        <end position="133"/>
    </location>
</feature>
<dbReference type="InterPro" id="IPR028929">
    <property type="entry name" value="Mif2_N"/>
</dbReference>
<dbReference type="InterPro" id="IPR014710">
    <property type="entry name" value="RmlC-like_jellyroll"/>
</dbReference>
<dbReference type="GO" id="GO:0051315">
    <property type="term" value="P:attachment of mitotic spindle microtubules to kinetochore"/>
    <property type="evidence" value="ECO:0007669"/>
    <property type="project" value="TreeGrafter"/>
</dbReference>
<keyword evidence="11" id="KW-1185">Reference proteome</keyword>
<evidence type="ECO:0000256" key="2">
    <source>
        <dbReference type="ARBA" id="ARBA00010291"/>
    </source>
</evidence>
<dbReference type="InterPro" id="IPR028386">
    <property type="entry name" value="CENP-C/Mif2/cnp3"/>
</dbReference>
<dbReference type="SUPFAM" id="SSF51182">
    <property type="entry name" value="RmlC-like cupins"/>
    <property type="match status" value="1"/>
</dbReference>
<evidence type="ECO:0000259" key="9">
    <source>
        <dbReference type="Pfam" id="PF15624"/>
    </source>
</evidence>
<dbReference type="Gene3D" id="2.60.120.10">
    <property type="entry name" value="Jelly Rolls"/>
    <property type="match status" value="1"/>
</dbReference>
<proteinExistence type="inferred from homology"/>
<sequence>MAPRGPAKTRDYDYSNVGKAGRRTGVTLKEGKRDEHGMEEIDGIFSSPEKSPAGEHGFGNITTIGSDGMSIDEGNGLGPADFLNGMNGGRASILPPPVARSPMKSGLSGSPRRTPGLRSSVSPQRDILSSSPSDGKGLGSAKGETRRDVSPLTNRSINAPSLNHVNGLRNNKGINKKTETSVTVDFSDSDANDQMNGDENANAFEQMRNNYDDSFNAGDDTLAEDQQEDSERSDGVDLGISSYTAATSRKTELSRVGPKPKKLAQSETTRAQEVTQQNETSEQGNVQKRKRPGRPPKSQRRNNDDEDNVGQRPSKKSKTANQTGRGLNSSGNPELDKVVENYVNRTGPLKGRSLYILKREIPTDGSATHTRSGRVSVRPLAYWKNERCVYGDGEAAEGQRYPLSTIKEIIRTEELEPEKRKVSKRRSSKKSKSRKSRDEDSDDEDDDYVDPWEKEGGVLHGYVRKWDPDAQAASIEEEVLDIAYAPSGIETRDVKDSTFRFAKLLSSPFIGSGIVELPPGGVKKPKNSKKMHMVFYVCHGRVQVDISGVQFSAGKGCVFQVPRGNYYSFANTHGKDARLFFTQGCVPVENDQSSPGSASKPAVTTEDESTTQRGRPSGTVSVTPASYTSKQFDVWEGTDCERARSALSYFLLRSLEML</sequence>
<dbReference type="PANTHER" id="PTHR16684:SF11">
    <property type="entry name" value="CENTROMERE PROTEIN C"/>
    <property type="match status" value="1"/>
</dbReference>
<organism evidence="10 11">
    <name type="scientific">Aspergillus turcosus</name>
    <dbReference type="NCBI Taxonomy" id="1245748"/>
    <lineage>
        <taxon>Eukaryota</taxon>
        <taxon>Fungi</taxon>
        <taxon>Dikarya</taxon>
        <taxon>Ascomycota</taxon>
        <taxon>Pezizomycotina</taxon>
        <taxon>Eurotiomycetes</taxon>
        <taxon>Eurotiomycetidae</taxon>
        <taxon>Eurotiales</taxon>
        <taxon>Aspergillaceae</taxon>
        <taxon>Aspergillus</taxon>
        <taxon>Aspergillus subgen. Fumigati</taxon>
    </lineage>
</organism>
<dbReference type="STRING" id="1245748.A0A3R7IHJ7"/>